<dbReference type="EMBL" id="CAJNOJ010000278">
    <property type="protein sequence ID" value="CAF1363977.1"/>
    <property type="molecule type" value="Genomic_DNA"/>
</dbReference>
<feature type="transmembrane region" description="Helical" evidence="6">
    <location>
        <begin position="132"/>
        <end position="155"/>
    </location>
</feature>
<feature type="transmembrane region" description="Helical" evidence="6">
    <location>
        <begin position="303"/>
        <end position="324"/>
    </location>
</feature>
<dbReference type="InterPro" id="IPR010291">
    <property type="entry name" value="Ion_channel_UNC-93"/>
</dbReference>
<feature type="transmembrane region" description="Helical" evidence="6">
    <location>
        <begin position="44"/>
        <end position="62"/>
    </location>
</feature>
<evidence type="ECO:0000313" key="7">
    <source>
        <dbReference type="EMBL" id="CAF1363977.1"/>
    </source>
</evidence>
<feature type="transmembrane region" description="Helical" evidence="6">
    <location>
        <begin position="176"/>
        <end position="200"/>
    </location>
</feature>
<comment type="similarity">
    <text evidence="2">Belongs to the unc-93 family.</text>
</comment>
<feature type="transmembrane region" description="Helical" evidence="6">
    <location>
        <begin position="452"/>
        <end position="473"/>
    </location>
</feature>
<evidence type="ECO:0000256" key="6">
    <source>
        <dbReference type="SAM" id="Phobius"/>
    </source>
</evidence>
<feature type="transmembrane region" description="Helical" evidence="6">
    <location>
        <begin position="367"/>
        <end position="385"/>
    </location>
</feature>
<dbReference type="AlphaFoldDB" id="A0A815IEL2"/>
<dbReference type="OrthoDB" id="78663at2759"/>
<evidence type="ECO:0000313" key="8">
    <source>
        <dbReference type="Proteomes" id="UP000663852"/>
    </source>
</evidence>
<organism evidence="7 8">
    <name type="scientific">Adineta ricciae</name>
    <name type="common">Rotifer</name>
    <dbReference type="NCBI Taxonomy" id="249248"/>
    <lineage>
        <taxon>Eukaryota</taxon>
        <taxon>Metazoa</taxon>
        <taxon>Spiralia</taxon>
        <taxon>Gnathifera</taxon>
        <taxon>Rotifera</taxon>
        <taxon>Eurotatoria</taxon>
        <taxon>Bdelloidea</taxon>
        <taxon>Adinetida</taxon>
        <taxon>Adinetidae</taxon>
        <taxon>Adineta</taxon>
    </lineage>
</organism>
<feature type="transmembrane region" description="Helical" evidence="6">
    <location>
        <begin position="336"/>
        <end position="355"/>
    </location>
</feature>
<keyword evidence="3 6" id="KW-0812">Transmembrane</keyword>
<evidence type="ECO:0008006" key="9">
    <source>
        <dbReference type="Google" id="ProtNLM"/>
    </source>
</evidence>
<protein>
    <recommendedName>
        <fullName evidence="9">UNC93-like protein</fullName>
    </recommendedName>
</protein>
<accession>A0A815IEL2</accession>
<dbReference type="InterPro" id="IPR036259">
    <property type="entry name" value="MFS_trans_sf"/>
</dbReference>
<dbReference type="GO" id="GO:0016020">
    <property type="term" value="C:membrane"/>
    <property type="evidence" value="ECO:0007669"/>
    <property type="project" value="UniProtKB-SubCell"/>
</dbReference>
<feature type="transmembrane region" description="Helical" evidence="6">
    <location>
        <begin position="109"/>
        <end position="126"/>
    </location>
</feature>
<feature type="transmembrane region" description="Helical" evidence="6">
    <location>
        <begin position="78"/>
        <end position="97"/>
    </location>
</feature>
<dbReference type="Proteomes" id="UP000663852">
    <property type="component" value="Unassembled WGS sequence"/>
</dbReference>
<feature type="transmembrane region" description="Helical" evidence="6">
    <location>
        <begin position="391"/>
        <end position="420"/>
    </location>
</feature>
<dbReference type="InterPro" id="IPR051951">
    <property type="entry name" value="UNC-93_regulatory"/>
</dbReference>
<feature type="transmembrane region" description="Helical" evidence="6">
    <location>
        <begin position="427"/>
        <end position="446"/>
    </location>
</feature>
<evidence type="ECO:0000256" key="5">
    <source>
        <dbReference type="ARBA" id="ARBA00023136"/>
    </source>
</evidence>
<name>A0A815IEL2_ADIRI</name>
<evidence type="ECO:0000256" key="4">
    <source>
        <dbReference type="ARBA" id="ARBA00022989"/>
    </source>
</evidence>
<comment type="caution">
    <text evidence="7">The sequence shown here is derived from an EMBL/GenBank/DDBJ whole genome shotgun (WGS) entry which is preliminary data.</text>
</comment>
<dbReference type="Gene3D" id="1.20.1250.20">
    <property type="entry name" value="MFS general substrate transporter like domains"/>
    <property type="match status" value="2"/>
</dbReference>
<reference evidence="7" key="1">
    <citation type="submission" date="2021-02" db="EMBL/GenBank/DDBJ databases">
        <authorList>
            <person name="Nowell W R."/>
        </authorList>
    </citation>
    <scope>NUCLEOTIDE SEQUENCE</scope>
</reference>
<keyword evidence="5 6" id="KW-0472">Membrane</keyword>
<evidence type="ECO:0000256" key="2">
    <source>
        <dbReference type="ARBA" id="ARBA00009172"/>
    </source>
</evidence>
<dbReference type="SUPFAM" id="SSF103473">
    <property type="entry name" value="MFS general substrate transporter"/>
    <property type="match status" value="1"/>
</dbReference>
<sequence length="489" mass="55644">MSVIRVNEFQGQISFIVDTNDDAVDVIAVENVESKPNENIRYSTYKNLLVISISFLLQYISYDSIKNLQSSINSDANVGVHSLSIIHGCFLFSSLFLSHPIISIFGLKWTLFIGQIPFLLIISANFHPEEYLMYPAAVFVGLSSPLLWTSAYSYITDLASKYAEKTNAKKEVIIGRFIGIFYMFDQSAQIWGNLLSFLILSPEDDSNTNETIWESNFSIYGKCGADFSEREYNDTLSIHSIERKTFNTLCIIYICICACSILLTLFFLDRRDVKSQEKLSVIIRKSTKLFISTIKQIGNRIQIFLIPITILIGLEQAFISAMFSKAFVSCTNNPKYVGLVFIVYGVCNSLGCFSFGHLIKFIGRCPIFLCAFLIDCILIIVMLIWKPAENTLIILCVIIAFWGITDGIWLTQITVLYGILFPDKNEIGFLNFCLWESVGYLVFYLLMPFIRIRIALIILLIDLVLSIVGYGIIKYRWITKQDENTENRP</sequence>
<proteinExistence type="inferred from homology"/>
<dbReference type="PANTHER" id="PTHR19444:SF13">
    <property type="entry name" value="PROTEIN UNC-93 HOMOLOG A"/>
    <property type="match status" value="1"/>
</dbReference>
<dbReference type="PANTHER" id="PTHR19444">
    <property type="entry name" value="UNC-93 RELATED"/>
    <property type="match status" value="1"/>
</dbReference>
<comment type="subcellular location">
    <subcellularLocation>
        <location evidence="1">Membrane</location>
        <topology evidence="1">Multi-pass membrane protein</topology>
    </subcellularLocation>
</comment>
<evidence type="ECO:0000256" key="3">
    <source>
        <dbReference type="ARBA" id="ARBA00022692"/>
    </source>
</evidence>
<dbReference type="Pfam" id="PF05978">
    <property type="entry name" value="UNC-93"/>
    <property type="match status" value="1"/>
</dbReference>
<keyword evidence="4 6" id="KW-1133">Transmembrane helix</keyword>
<feature type="transmembrane region" description="Helical" evidence="6">
    <location>
        <begin position="246"/>
        <end position="268"/>
    </location>
</feature>
<evidence type="ECO:0000256" key="1">
    <source>
        <dbReference type="ARBA" id="ARBA00004141"/>
    </source>
</evidence>
<gene>
    <name evidence="7" type="ORF">EDS130_LOCUS33988</name>
</gene>